<dbReference type="Pfam" id="PF02999">
    <property type="entry name" value="Borrelia_orfD"/>
    <property type="match status" value="1"/>
</dbReference>
<dbReference type="EMBL" id="CP005767">
    <property type="protein sequence ID" value="AHH11714.1"/>
    <property type="molecule type" value="Genomic_DNA"/>
</dbReference>
<dbReference type="PROSITE" id="PS51257">
    <property type="entry name" value="PROKAR_LIPOPROTEIN"/>
    <property type="match status" value="1"/>
</dbReference>
<accession>W5SWY3</accession>
<keyword evidence="1" id="KW-0614">Plasmid</keyword>
<reference evidence="1" key="1">
    <citation type="submission" date="2013-04" db="EMBL/GenBank/DDBJ databases">
        <title>Comparative Genomics of Relapsing Fever Spirochetes.</title>
        <authorList>
            <person name="Schwan T.G."/>
            <person name="Raffel S.J."/>
            <person name="Porcella S.F."/>
            <person name="Martens C.A."/>
            <person name="Bruno D.P."/>
            <person name="Ricklefs S.M."/>
            <person name="Barbian K.B."/>
        </authorList>
    </citation>
    <scope>NUCLEOTIDE SEQUENCE</scope>
    <source>
        <strain evidence="1">Co53</strain>
        <plasmid evidence="1">unnamed</plasmid>
    </source>
</reference>
<protein>
    <recommendedName>
        <fullName evidence="2">Outer surface protein</fullName>
    </recommendedName>
</protein>
<proteinExistence type="predicted"/>
<gene>
    <name evidence="1" type="ORF">BCO_0121600</name>
</gene>
<evidence type="ECO:0008006" key="2">
    <source>
        <dbReference type="Google" id="ProtNLM"/>
    </source>
</evidence>
<name>W5SWY3_9SPIR</name>
<organism evidence="1">
    <name type="scientific">Borrelia coriaceae ATCC 43381</name>
    <dbReference type="NCBI Taxonomy" id="1408429"/>
    <lineage>
        <taxon>Bacteria</taxon>
        <taxon>Pseudomonadati</taxon>
        <taxon>Spirochaetota</taxon>
        <taxon>Spirochaetia</taxon>
        <taxon>Spirochaetales</taxon>
        <taxon>Borreliaceae</taxon>
        <taxon>Borrelia</taxon>
    </lineage>
</organism>
<dbReference type="HOGENOM" id="CLU_160505_0_0_12"/>
<dbReference type="AlphaFoldDB" id="W5SWY3"/>
<sequence length="131" mass="15045">MKLRFKFLNLSYLVFSCFVFLAISCKGLASLPNEPKLTGKEDAVSLSHDEALLFEYALSLNAWLIDAKSYVNTYYKHHKFPLFESFDPTFKGGDGEEGVKARIAYYNKYIKSVKPIAFNVYSKYTQVSLRE</sequence>
<evidence type="ECO:0000313" key="1">
    <source>
        <dbReference type="EMBL" id="AHH11714.1"/>
    </source>
</evidence>
<dbReference type="RefSeq" id="WP_025408909.1">
    <property type="nucleotide sequence ID" value="NZ_CP005767.1"/>
</dbReference>
<dbReference type="InterPro" id="IPR004248">
    <property type="entry name" value="Borrelia_plasmid_OrfD"/>
</dbReference>
<geneLocation type="plasmid" evidence="1">
    <name>unnamed</name>
</geneLocation>